<reference evidence="1 2" key="1">
    <citation type="submission" date="2018-12" db="EMBL/GenBank/DDBJ databases">
        <authorList>
            <consortium name="Pathogen Informatics"/>
        </authorList>
    </citation>
    <scope>NUCLEOTIDE SEQUENCE [LARGE SCALE GENOMIC DNA]</scope>
    <source>
        <strain evidence="1 2">NCTC8271</strain>
    </source>
</reference>
<dbReference type="AlphaFoldDB" id="A0A3S4FX10"/>
<dbReference type="EC" id="1.8.5.3" evidence="1"/>
<dbReference type="Proteomes" id="UP000273655">
    <property type="component" value="Chromosome 1"/>
</dbReference>
<protein>
    <submittedName>
        <fullName evidence="1">Dimethyl sulfoxide reductase subunit</fullName>
        <ecNumber evidence="1">1.8.5.3</ecNumber>
    </submittedName>
</protein>
<keyword evidence="1" id="KW-0560">Oxidoreductase</keyword>
<name>A0A3S4FX10_SALET</name>
<gene>
    <name evidence="1" type="primary">dmsA2_3</name>
    <name evidence="1" type="ORF">NCTC8271_02954</name>
</gene>
<organism evidence="1 2">
    <name type="scientific">Salmonella enterica I</name>
    <dbReference type="NCBI Taxonomy" id="59201"/>
    <lineage>
        <taxon>Bacteria</taxon>
        <taxon>Pseudomonadati</taxon>
        <taxon>Pseudomonadota</taxon>
        <taxon>Gammaproteobacteria</taxon>
        <taxon>Enterobacterales</taxon>
        <taxon>Enterobacteriaceae</taxon>
        <taxon>Salmonella</taxon>
    </lineage>
</organism>
<evidence type="ECO:0000313" key="2">
    <source>
        <dbReference type="Proteomes" id="UP000273655"/>
    </source>
</evidence>
<evidence type="ECO:0000313" key="1">
    <source>
        <dbReference type="EMBL" id="VEA37809.1"/>
    </source>
</evidence>
<dbReference type="EMBL" id="LR134148">
    <property type="protein sequence ID" value="VEA37809.1"/>
    <property type="molecule type" value="Genomic_DNA"/>
</dbReference>
<dbReference type="GO" id="GO:0016491">
    <property type="term" value="F:oxidoreductase activity"/>
    <property type="evidence" value="ECO:0007669"/>
    <property type="project" value="UniProtKB-KW"/>
</dbReference>
<proteinExistence type="predicted"/>
<accession>A0A3S4FX10</accession>
<sequence length="64" mass="7601">MREGTWDLGVEWFSMLENPVKTQISVFTWTDAIDHGAEMNRHTRRRAGKRQARRADQIFVVLRQ</sequence>